<keyword evidence="1" id="KW-0732">Signal</keyword>
<evidence type="ECO:0000313" key="3">
    <source>
        <dbReference type="Proteomes" id="UP000031246"/>
    </source>
</evidence>
<feature type="chain" id="PRO_5002131946" description="Lipoprotein" evidence="1">
    <location>
        <begin position="23"/>
        <end position="226"/>
    </location>
</feature>
<gene>
    <name evidence="2" type="ORF">OC25_13045</name>
</gene>
<name>A0A0C1FNS8_9SPHI</name>
<dbReference type="OrthoDB" id="978751at2"/>
<reference evidence="2 3" key="1">
    <citation type="submission" date="2014-10" db="EMBL/GenBank/DDBJ databases">
        <title>Pedobacter Kyungheensis.</title>
        <authorList>
            <person name="Anderson B.M."/>
            <person name="Newman J.D."/>
        </authorList>
    </citation>
    <scope>NUCLEOTIDE SEQUENCE [LARGE SCALE GENOMIC DNA]</scope>
    <source>
        <strain evidence="2 3">KACC 16221</strain>
    </source>
</reference>
<dbReference type="EMBL" id="JSYN01000015">
    <property type="protein sequence ID" value="KIA93358.1"/>
    <property type="molecule type" value="Genomic_DNA"/>
</dbReference>
<accession>A0A0C1FNS8</accession>
<organism evidence="2 3">
    <name type="scientific">Pedobacter kyungheensis</name>
    <dbReference type="NCBI Taxonomy" id="1069985"/>
    <lineage>
        <taxon>Bacteria</taxon>
        <taxon>Pseudomonadati</taxon>
        <taxon>Bacteroidota</taxon>
        <taxon>Sphingobacteriia</taxon>
        <taxon>Sphingobacteriales</taxon>
        <taxon>Sphingobacteriaceae</taxon>
        <taxon>Pedobacter</taxon>
    </lineage>
</organism>
<comment type="caution">
    <text evidence="2">The sequence shown here is derived from an EMBL/GenBank/DDBJ whole genome shotgun (WGS) entry which is preliminary data.</text>
</comment>
<dbReference type="Proteomes" id="UP000031246">
    <property type="component" value="Unassembled WGS sequence"/>
</dbReference>
<sequence>MRLNQCYKLLFFIALLPFLSSCFEVIEEISMKNDGTGDVVLTINLSQSKTKVASVMLLDSVQGYKVPSKQKIQQELNEAVAYLKKSEGITNVKSNTDFNNFIATISFSFKDVSNINNITKNILAKQKIKATNTSLYSYNKTSKTFNRQYQAIGTAKTEFNKLKPKDKAVFNGATYTSIYRFESLVTSSTNPASNVSKSKKAVMLRSNISDLINGKINVSNSIQLAK</sequence>
<evidence type="ECO:0008006" key="4">
    <source>
        <dbReference type="Google" id="ProtNLM"/>
    </source>
</evidence>
<keyword evidence="3" id="KW-1185">Reference proteome</keyword>
<dbReference type="AlphaFoldDB" id="A0A0C1FNS8"/>
<protein>
    <recommendedName>
        <fullName evidence="4">Lipoprotein</fullName>
    </recommendedName>
</protein>
<evidence type="ECO:0000313" key="2">
    <source>
        <dbReference type="EMBL" id="KIA93358.1"/>
    </source>
</evidence>
<dbReference type="PROSITE" id="PS51257">
    <property type="entry name" value="PROKAR_LIPOPROTEIN"/>
    <property type="match status" value="1"/>
</dbReference>
<feature type="signal peptide" evidence="1">
    <location>
        <begin position="1"/>
        <end position="22"/>
    </location>
</feature>
<evidence type="ECO:0000256" key="1">
    <source>
        <dbReference type="SAM" id="SignalP"/>
    </source>
</evidence>
<dbReference type="RefSeq" id="WP_039476715.1">
    <property type="nucleotide sequence ID" value="NZ_JSYN01000015.1"/>
</dbReference>
<proteinExistence type="predicted"/>